<dbReference type="GO" id="GO:0015171">
    <property type="term" value="F:amino acid transmembrane transporter activity"/>
    <property type="evidence" value="ECO:0007669"/>
    <property type="project" value="TreeGrafter"/>
</dbReference>
<comment type="subcellular location">
    <subcellularLocation>
        <location evidence="1">Cell membrane</location>
        <topology evidence="1">Multi-pass membrane protein</topology>
    </subcellularLocation>
</comment>
<reference evidence="7" key="1">
    <citation type="submission" date="2024-06" db="EMBL/GenBank/DDBJ databases">
        <title>Complete genome of Salinicola endophyticus HNIBRBA4755.</title>
        <authorList>
            <person name="Shin S.Y."/>
            <person name="Kang H."/>
            <person name="Song J."/>
        </authorList>
    </citation>
    <scope>NUCLEOTIDE SEQUENCE</scope>
    <source>
        <strain evidence="7">HNIBRBA4755</strain>
    </source>
</reference>
<organism evidence="7">
    <name type="scientific">Salinicola endophyticus</name>
    <dbReference type="NCBI Taxonomy" id="1949083"/>
    <lineage>
        <taxon>Bacteria</taxon>
        <taxon>Pseudomonadati</taxon>
        <taxon>Pseudomonadota</taxon>
        <taxon>Gammaproteobacteria</taxon>
        <taxon>Oceanospirillales</taxon>
        <taxon>Halomonadaceae</taxon>
        <taxon>Salinicola</taxon>
    </lineage>
</organism>
<dbReference type="PANTHER" id="PTHR30086:SF20">
    <property type="entry name" value="ARGININE EXPORTER PROTEIN ARGO-RELATED"/>
    <property type="match status" value="1"/>
</dbReference>
<feature type="transmembrane region" description="Helical" evidence="6">
    <location>
        <begin position="90"/>
        <end position="109"/>
    </location>
</feature>
<dbReference type="Pfam" id="PF01810">
    <property type="entry name" value="LysE"/>
    <property type="match status" value="1"/>
</dbReference>
<feature type="transmembrane region" description="Helical" evidence="6">
    <location>
        <begin position="212"/>
        <end position="231"/>
    </location>
</feature>
<dbReference type="GO" id="GO:0005886">
    <property type="term" value="C:plasma membrane"/>
    <property type="evidence" value="ECO:0007669"/>
    <property type="project" value="UniProtKB-SubCell"/>
</dbReference>
<dbReference type="PIRSF" id="PIRSF006324">
    <property type="entry name" value="LeuE"/>
    <property type="match status" value="1"/>
</dbReference>
<feature type="transmembrane region" description="Helical" evidence="6">
    <location>
        <begin position="61"/>
        <end position="84"/>
    </location>
</feature>
<evidence type="ECO:0000256" key="3">
    <source>
        <dbReference type="ARBA" id="ARBA00022692"/>
    </source>
</evidence>
<name>A0AB74UDA9_9GAMM</name>
<feature type="transmembrane region" description="Helical" evidence="6">
    <location>
        <begin position="24"/>
        <end position="49"/>
    </location>
</feature>
<gene>
    <name evidence="7" type="ORF">ABV408_14115</name>
</gene>
<evidence type="ECO:0000313" key="7">
    <source>
        <dbReference type="EMBL" id="XCJ78561.1"/>
    </source>
</evidence>
<sequence length="235" mass="24755">MTPASIPWMTKAPSPWQEKPAMPLDMWCAFVAASALMLAIPGPTILLVISHALNHGRRAGAATVGGVALGDLTAMTASMAGLGALLATSATLFGVLKWIGAAYLIYLGVKAWRAPAMPIADEIGDTTTGSQPARASQRLFWHAYVVTALNPKSLIFFVAFVPQFLTPHAPLLPQIALMEATFVILATLNAALYGLLAAAARDRIRSPRVQRIANRIGGSLLIGAGGVTGIYQRTQ</sequence>
<dbReference type="InterPro" id="IPR001123">
    <property type="entry name" value="LeuE-type"/>
</dbReference>
<accession>A0AB74UDA9</accession>
<protein>
    <submittedName>
        <fullName evidence="7">LysE family translocator</fullName>
    </submittedName>
</protein>
<keyword evidence="4 6" id="KW-1133">Transmembrane helix</keyword>
<dbReference type="EMBL" id="CP159578">
    <property type="protein sequence ID" value="XCJ78561.1"/>
    <property type="molecule type" value="Genomic_DNA"/>
</dbReference>
<evidence type="ECO:0000256" key="4">
    <source>
        <dbReference type="ARBA" id="ARBA00022989"/>
    </source>
</evidence>
<dbReference type="RefSeq" id="WP_353979543.1">
    <property type="nucleotide sequence ID" value="NZ_CP159578.1"/>
</dbReference>
<proteinExistence type="predicted"/>
<keyword evidence="3 6" id="KW-0812">Transmembrane</keyword>
<evidence type="ECO:0000256" key="5">
    <source>
        <dbReference type="ARBA" id="ARBA00023136"/>
    </source>
</evidence>
<dbReference type="PANTHER" id="PTHR30086">
    <property type="entry name" value="ARGININE EXPORTER PROTEIN ARGO"/>
    <property type="match status" value="1"/>
</dbReference>
<evidence type="ECO:0000256" key="6">
    <source>
        <dbReference type="SAM" id="Phobius"/>
    </source>
</evidence>
<feature type="transmembrane region" description="Helical" evidence="6">
    <location>
        <begin position="180"/>
        <end position="200"/>
    </location>
</feature>
<keyword evidence="5 6" id="KW-0472">Membrane</keyword>
<feature type="transmembrane region" description="Helical" evidence="6">
    <location>
        <begin position="139"/>
        <end position="160"/>
    </location>
</feature>
<evidence type="ECO:0000256" key="2">
    <source>
        <dbReference type="ARBA" id="ARBA00022475"/>
    </source>
</evidence>
<dbReference type="AlphaFoldDB" id="A0AB74UDA9"/>
<keyword evidence="2" id="KW-1003">Cell membrane</keyword>
<evidence type="ECO:0000256" key="1">
    <source>
        <dbReference type="ARBA" id="ARBA00004651"/>
    </source>
</evidence>